<keyword evidence="5 8" id="KW-1133">Transmembrane helix</keyword>
<evidence type="ECO:0000313" key="11">
    <source>
        <dbReference type="Proteomes" id="UP000295008"/>
    </source>
</evidence>
<feature type="transmembrane region" description="Helical" evidence="8">
    <location>
        <begin position="402"/>
        <end position="422"/>
    </location>
</feature>
<feature type="transmembrane region" description="Helical" evidence="8">
    <location>
        <begin position="27"/>
        <end position="46"/>
    </location>
</feature>
<evidence type="ECO:0000313" key="10">
    <source>
        <dbReference type="EMBL" id="TCL60893.1"/>
    </source>
</evidence>
<sequence length="482" mass="51994">MLLAFIFVPLLGAALMPILRKIWKQGATIVIGLITSFLLVNSIALIHEQVTAHWSGRLIQVWREGHLALRIDGLSLVALVSISLVALVAAFFSFRYPWNPDRRPGCYALMLLTITGMNGLVMATDLFSLYVFLEILSVSAFILIASRLDELGVEGSFKYMMLSAVATTILLVGIALLFAMTGNVTFTALKKAGALSNSLGFQLALAAITFAFVLKAGVMPFHGWLPDAYTAAPAPVSILLAGIVTKIAGVYTLMRVIIEVFGFTKSFTSLVLFLGSVSMILGAFFALGQKDFKRMLAFSSISQIGYIMAGFAVGTPLGLLGAMFHFFNHAVFKSLLFVNAGAVEQATGTRNFDKLGGLAKRMPVTGVTSVIGLLSAAGIPPLGGFWSKLVIIIALWQAGFPVYAMLAVFASVITLAYLLTLQREVFFGKVKEGLEGIKEVTPSFYWPAILLAAIAIVTGLFYPVFFNHLILPAQKVLELIVK</sequence>
<keyword evidence="4 7" id="KW-0812">Transmembrane</keyword>
<feature type="transmembrane region" description="Helical" evidence="8">
    <location>
        <begin position="192"/>
        <end position="214"/>
    </location>
</feature>
<keyword evidence="6 8" id="KW-0472">Membrane</keyword>
<dbReference type="InterPro" id="IPR050586">
    <property type="entry name" value="CPA3_Na-H_Antiporter_D"/>
</dbReference>
<feature type="transmembrane region" description="Helical" evidence="8">
    <location>
        <begin position="67"/>
        <end position="92"/>
    </location>
</feature>
<dbReference type="Pfam" id="PF00361">
    <property type="entry name" value="Proton_antipo_M"/>
    <property type="match status" value="1"/>
</dbReference>
<dbReference type="EMBL" id="SLUN01000035">
    <property type="protein sequence ID" value="TCL60893.1"/>
    <property type="molecule type" value="Genomic_DNA"/>
</dbReference>
<feature type="transmembrane region" description="Helical" evidence="8">
    <location>
        <begin position="306"/>
        <end position="327"/>
    </location>
</feature>
<feature type="transmembrane region" description="Helical" evidence="8">
    <location>
        <begin position="443"/>
        <end position="465"/>
    </location>
</feature>
<feature type="domain" description="NADH:quinone oxidoreductase/Mrp antiporter transmembrane" evidence="9">
    <location>
        <begin position="123"/>
        <end position="414"/>
    </location>
</feature>
<keyword evidence="11" id="KW-1185">Reference proteome</keyword>
<feature type="transmembrane region" description="Helical" evidence="8">
    <location>
        <begin position="129"/>
        <end position="148"/>
    </location>
</feature>
<comment type="subcellular location">
    <subcellularLocation>
        <location evidence="1">Cell membrane</location>
        <topology evidence="1">Multi-pass membrane protein</topology>
    </subcellularLocation>
    <subcellularLocation>
        <location evidence="7">Membrane</location>
        <topology evidence="7">Multi-pass membrane protein</topology>
    </subcellularLocation>
</comment>
<evidence type="ECO:0000256" key="2">
    <source>
        <dbReference type="ARBA" id="ARBA00005346"/>
    </source>
</evidence>
<comment type="similarity">
    <text evidence="2">Belongs to the CPA3 antiporters (TC 2.A.63) subunit D family.</text>
</comment>
<name>A0A4R1R5T6_HYDET</name>
<dbReference type="GO" id="GO:0005886">
    <property type="term" value="C:plasma membrane"/>
    <property type="evidence" value="ECO:0007669"/>
    <property type="project" value="UniProtKB-SubCell"/>
</dbReference>
<dbReference type="AlphaFoldDB" id="A0A4R1R5T6"/>
<dbReference type="OrthoDB" id="9807568at2"/>
<dbReference type="Proteomes" id="UP000295008">
    <property type="component" value="Unassembled WGS sequence"/>
</dbReference>
<proteinExistence type="inferred from homology"/>
<evidence type="ECO:0000256" key="4">
    <source>
        <dbReference type="ARBA" id="ARBA00022692"/>
    </source>
</evidence>
<feature type="transmembrane region" description="Helical" evidence="8">
    <location>
        <begin position="266"/>
        <end position="286"/>
    </location>
</feature>
<evidence type="ECO:0000256" key="8">
    <source>
        <dbReference type="SAM" id="Phobius"/>
    </source>
</evidence>
<dbReference type="InterPro" id="IPR001750">
    <property type="entry name" value="ND/Mrp_TM"/>
</dbReference>
<dbReference type="RefSeq" id="WP_132016351.1">
    <property type="nucleotide sequence ID" value="NZ_SLUN01000035.1"/>
</dbReference>
<accession>A0A4R1R5T6</accession>
<feature type="transmembrane region" description="Helical" evidence="8">
    <location>
        <begin position="160"/>
        <end position="180"/>
    </location>
</feature>
<protein>
    <submittedName>
        <fullName evidence="10">Multicomponent Na+:H+ antiporter subunit D</fullName>
    </submittedName>
</protein>
<feature type="transmembrane region" description="Helical" evidence="8">
    <location>
        <begin position="370"/>
        <end position="396"/>
    </location>
</feature>
<organism evidence="10 11">
    <name type="scientific">Hydrogenispora ethanolica</name>
    <dbReference type="NCBI Taxonomy" id="1082276"/>
    <lineage>
        <taxon>Bacteria</taxon>
        <taxon>Bacillati</taxon>
        <taxon>Bacillota</taxon>
        <taxon>Hydrogenispora</taxon>
    </lineage>
</organism>
<evidence type="ECO:0000256" key="7">
    <source>
        <dbReference type="RuleBase" id="RU000320"/>
    </source>
</evidence>
<dbReference type="PANTHER" id="PTHR42703:SF1">
    <property type="entry name" value="NA(+)_H(+) ANTIPORTER SUBUNIT D1"/>
    <property type="match status" value="1"/>
</dbReference>
<feature type="transmembrane region" description="Helical" evidence="8">
    <location>
        <begin position="104"/>
        <end position="122"/>
    </location>
</feature>
<dbReference type="PANTHER" id="PTHR42703">
    <property type="entry name" value="NADH DEHYDROGENASE"/>
    <property type="match status" value="1"/>
</dbReference>
<feature type="transmembrane region" description="Helical" evidence="8">
    <location>
        <begin position="234"/>
        <end position="254"/>
    </location>
</feature>
<comment type="caution">
    <text evidence="10">The sequence shown here is derived from an EMBL/GenBank/DDBJ whole genome shotgun (WGS) entry which is preliminary data.</text>
</comment>
<evidence type="ECO:0000256" key="5">
    <source>
        <dbReference type="ARBA" id="ARBA00022989"/>
    </source>
</evidence>
<keyword evidence="3" id="KW-1003">Cell membrane</keyword>
<reference evidence="10 11" key="1">
    <citation type="submission" date="2019-03" db="EMBL/GenBank/DDBJ databases">
        <title>Genomic Encyclopedia of Type Strains, Phase IV (KMG-IV): sequencing the most valuable type-strain genomes for metagenomic binning, comparative biology and taxonomic classification.</title>
        <authorList>
            <person name="Goeker M."/>
        </authorList>
    </citation>
    <scope>NUCLEOTIDE SEQUENCE [LARGE SCALE GENOMIC DNA]</scope>
    <source>
        <strain evidence="10 11">LX-B</strain>
    </source>
</reference>
<dbReference type="PRINTS" id="PR01434">
    <property type="entry name" value="NADHDHGNASE5"/>
</dbReference>
<evidence type="ECO:0000256" key="3">
    <source>
        <dbReference type="ARBA" id="ARBA00022475"/>
    </source>
</evidence>
<gene>
    <name evidence="10" type="ORF">EDC14_103552</name>
</gene>
<evidence type="ECO:0000256" key="6">
    <source>
        <dbReference type="ARBA" id="ARBA00023136"/>
    </source>
</evidence>
<evidence type="ECO:0000256" key="1">
    <source>
        <dbReference type="ARBA" id="ARBA00004651"/>
    </source>
</evidence>
<evidence type="ECO:0000259" key="9">
    <source>
        <dbReference type="Pfam" id="PF00361"/>
    </source>
</evidence>